<dbReference type="InterPro" id="IPR005747">
    <property type="entry name" value="MutS2"/>
</dbReference>
<proteinExistence type="inferred from homology"/>
<dbReference type="Proteomes" id="UP000278804">
    <property type="component" value="Chromosome"/>
</dbReference>
<comment type="similarity">
    <text evidence="7">Belongs to the DNA mismatch repair MutS family. MutS2 subfamily.</text>
</comment>
<dbReference type="NCBIfam" id="TIGR01069">
    <property type="entry name" value="mutS2"/>
    <property type="match status" value="1"/>
</dbReference>
<dbReference type="GO" id="GO:0005524">
    <property type="term" value="F:ATP binding"/>
    <property type="evidence" value="ECO:0007669"/>
    <property type="project" value="UniProtKB-UniRule"/>
</dbReference>
<comment type="function">
    <text evidence="7">Acts as a ribosome collision sensor, splitting the ribosome into its 2 subunits. Detects stalled/collided 70S ribosomes which it binds and splits by an ATP-hydrolysis driven conformational change. Acts upstream of the ribosome quality control system (RQC), a ribosome-associated complex that mediates the extraction of incompletely synthesized nascent chains from stalled ribosomes and their subsequent degradation. Probably generates substrates for RQC.</text>
</comment>
<dbReference type="SUPFAM" id="SSF52540">
    <property type="entry name" value="P-loop containing nucleoside triphosphate hydrolases"/>
    <property type="match status" value="1"/>
</dbReference>
<dbReference type="PANTHER" id="PTHR48466">
    <property type="entry name" value="OS10G0509000 PROTEIN-RELATED"/>
    <property type="match status" value="1"/>
</dbReference>
<dbReference type="HAMAP" id="MF_00092">
    <property type="entry name" value="MutS2"/>
    <property type="match status" value="1"/>
</dbReference>
<dbReference type="InterPro" id="IPR046893">
    <property type="entry name" value="MSSS"/>
</dbReference>
<keyword evidence="6 7" id="KW-0238">DNA-binding</keyword>
<dbReference type="Pfam" id="PF20297">
    <property type="entry name" value="MSSS"/>
    <property type="match status" value="1"/>
</dbReference>
<dbReference type="FunFam" id="3.40.50.300:FF:000830">
    <property type="entry name" value="Endonuclease MutS2"/>
    <property type="match status" value="1"/>
</dbReference>
<dbReference type="SUPFAM" id="SSF160443">
    <property type="entry name" value="SMR domain-like"/>
    <property type="match status" value="1"/>
</dbReference>
<evidence type="ECO:0000256" key="8">
    <source>
        <dbReference type="SAM" id="Coils"/>
    </source>
</evidence>
<dbReference type="InterPro" id="IPR000432">
    <property type="entry name" value="DNA_mismatch_repair_MutS_C"/>
</dbReference>
<dbReference type="RefSeq" id="WP_125164314.1">
    <property type="nucleotide sequence ID" value="NZ_CP034234.1"/>
</dbReference>
<evidence type="ECO:0000313" key="10">
    <source>
        <dbReference type="EMBL" id="AZK44131.1"/>
    </source>
</evidence>
<dbReference type="GO" id="GO:0030983">
    <property type="term" value="F:mismatched DNA binding"/>
    <property type="evidence" value="ECO:0007669"/>
    <property type="project" value="InterPro"/>
</dbReference>
<dbReference type="GO" id="GO:0006298">
    <property type="term" value="P:mismatch repair"/>
    <property type="evidence" value="ECO:0007669"/>
    <property type="project" value="InterPro"/>
</dbReference>
<dbReference type="AlphaFoldDB" id="A0A3S8RMF9"/>
<keyword evidence="3 7" id="KW-0378">Hydrolase</keyword>
<evidence type="ECO:0000256" key="2">
    <source>
        <dbReference type="ARBA" id="ARBA00022741"/>
    </source>
</evidence>
<dbReference type="InterPro" id="IPR002625">
    <property type="entry name" value="Smr_dom"/>
</dbReference>
<keyword evidence="7" id="KW-0540">Nuclease</keyword>
<keyword evidence="8" id="KW-0175">Coiled coil</keyword>
<evidence type="ECO:0000256" key="5">
    <source>
        <dbReference type="ARBA" id="ARBA00022884"/>
    </source>
</evidence>
<dbReference type="GO" id="GO:0072344">
    <property type="term" value="P:rescue of stalled ribosome"/>
    <property type="evidence" value="ECO:0007669"/>
    <property type="project" value="UniProtKB-UniRule"/>
</dbReference>
<dbReference type="GO" id="GO:0045910">
    <property type="term" value="P:negative regulation of DNA recombination"/>
    <property type="evidence" value="ECO:0007669"/>
    <property type="project" value="InterPro"/>
</dbReference>
<dbReference type="Gene3D" id="3.40.50.300">
    <property type="entry name" value="P-loop containing nucleotide triphosphate hydrolases"/>
    <property type="match status" value="1"/>
</dbReference>
<comment type="function">
    <text evidence="7">Endonuclease that is involved in the suppression of homologous recombination and thus may have a key role in the control of bacterial genetic diversity.</text>
</comment>
<dbReference type="EMBL" id="CP034234">
    <property type="protein sequence ID" value="AZK44131.1"/>
    <property type="molecule type" value="Genomic_DNA"/>
</dbReference>
<dbReference type="PROSITE" id="PS50828">
    <property type="entry name" value="SMR"/>
    <property type="match status" value="1"/>
</dbReference>
<dbReference type="Gene3D" id="3.30.1370.110">
    <property type="match status" value="1"/>
</dbReference>
<reference evidence="10 11" key="1">
    <citation type="journal article" date="2020" name="Int. J. Syst. Evol. Microbiol.">
        <title>Description of Erysipelothrix piscisicarius sp. nov., an emergent fish pathogen, and assessment of virulence using a tiger barb (Puntigrus tetrazona) infection model.</title>
        <authorList>
            <person name="Pomaranski E.K."/>
            <person name="Griffin M.J."/>
            <person name="Camus A.C."/>
            <person name="Armwood A.R."/>
            <person name="Shelley J."/>
            <person name="Waldbieser G.C."/>
            <person name="LaFrentz B.R."/>
            <person name="Garcia J.C."/>
            <person name="Yanong R."/>
            <person name="Soto E."/>
        </authorList>
    </citation>
    <scope>NUCLEOTIDE SEQUENCE [LARGE SCALE GENOMIC DNA]</scope>
    <source>
        <strain evidence="10 11">15TAL0474</strain>
    </source>
</reference>
<accession>A0A3S8RMF9</accession>
<dbReference type="InterPro" id="IPR007696">
    <property type="entry name" value="DNA_mismatch_repair_MutS_core"/>
</dbReference>
<keyword evidence="1 7" id="KW-0699">rRNA-binding</keyword>
<dbReference type="InterPro" id="IPR045076">
    <property type="entry name" value="MutS"/>
</dbReference>
<evidence type="ECO:0000256" key="4">
    <source>
        <dbReference type="ARBA" id="ARBA00022840"/>
    </source>
</evidence>
<dbReference type="PANTHER" id="PTHR48466:SF2">
    <property type="entry name" value="OS10G0509000 PROTEIN"/>
    <property type="match status" value="1"/>
</dbReference>
<evidence type="ECO:0000259" key="9">
    <source>
        <dbReference type="PROSITE" id="PS50828"/>
    </source>
</evidence>
<gene>
    <name evidence="7" type="primary">mutS2</name>
    <name evidence="7" type="synonym">rqcU</name>
    <name evidence="10" type="ORF">EEI45_04650</name>
</gene>
<dbReference type="InterPro" id="IPR027417">
    <property type="entry name" value="P-loop_NTPase"/>
</dbReference>
<feature type="coiled-coil region" evidence="8">
    <location>
        <begin position="511"/>
        <end position="589"/>
    </location>
</feature>
<dbReference type="GO" id="GO:0043023">
    <property type="term" value="F:ribosomal large subunit binding"/>
    <property type="evidence" value="ECO:0007669"/>
    <property type="project" value="UniProtKB-UniRule"/>
</dbReference>
<feature type="domain" description="Smr" evidence="9">
    <location>
        <begin position="686"/>
        <end position="761"/>
    </location>
</feature>
<dbReference type="EC" id="3.6.4.-" evidence="7"/>
<dbReference type="SUPFAM" id="SSF48334">
    <property type="entry name" value="DNA repair protein MutS, domain III"/>
    <property type="match status" value="1"/>
</dbReference>
<dbReference type="GO" id="GO:0019843">
    <property type="term" value="F:rRNA binding"/>
    <property type="evidence" value="ECO:0007669"/>
    <property type="project" value="UniProtKB-UniRule"/>
</dbReference>
<keyword evidence="2 7" id="KW-0547">Nucleotide-binding</keyword>
<dbReference type="PIRSF" id="PIRSF005814">
    <property type="entry name" value="MutS_YshD"/>
    <property type="match status" value="1"/>
</dbReference>
<keyword evidence="4 7" id="KW-0067">ATP-binding</keyword>
<dbReference type="KEGG" id="eri:EEI45_04650"/>
<dbReference type="GO" id="GO:0016887">
    <property type="term" value="F:ATP hydrolysis activity"/>
    <property type="evidence" value="ECO:0007669"/>
    <property type="project" value="InterPro"/>
</dbReference>
<dbReference type="SMART" id="SM00463">
    <property type="entry name" value="SMR"/>
    <property type="match status" value="1"/>
</dbReference>
<feature type="binding site" evidence="7">
    <location>
        <begin position="328"/>
        <end position="335"/>
    </location>
    <ligand>
        <name>ATP</name>
        <dbReference type="ChEBI" id="CHEBI:30616"/>
    </ligand>
</feature>
<dbReference type="Pfam" id="PF00488">
    <property type="entry name" value="MutS_V"/>
    <property type="match status" value="1"/>
</dbReference>
<comment type="subunit">
    <text evidence="7">Homodimer. Binds to stalled ribosomes, contacting rRNA.</text>
</comment>
<evidence type="ECO:0000256" key="1">
    <source>
        <dbReference type="ARBA" id="ARBA00022730"/>
    </source>
</evidence>
<dbReference type="InterPro" id="IPR036187">
    <property type="entry name" value="DNA_mismatch_repair_MutS_sf"/>
</dbReference>
<keyword evidence="11" id="KW-1185">Reference proteome</keyword>
<dbReference type="GO" id="GO:0004519">
    <property type="term" value="F:endonuclease activity"/>
    <property type="evidence" value="ECO:0007669"/>
    <property type="project" value="UniProtKB-UniRule"/>
</dbReference>
<dbReference type="SMART" id="SM00533">
    <property type="entry name" value="MUTSd"/>
    <property type="match status" value="1"/>
</dbReference>
<protein>
    <recommendedName>
        <fullName evidence="7">Endonuclease MutS2</fullName>
        <ecNumber evidence="7">3.1.-.-</ecNumber>
    </recommendedName>
    <alternativeName>
        <fullName evidence="7">Ribosome-associated protein quality control-upstream factor</fullName>
        <shortName evidence="7">RQC-upstream factor</shortName>
        <shortName evidence="7">RqcU</shortName>
        <ecNumber evidence="7">3.6.4.-</ecNumber>
    </alternativeName>
</protein>
<evidence type="ECO:0000313" key="11">
    <source>
        <dbReference type="Proteomes" id="UP000278804"/>
    </source>
</evidence>
<dbReference type="SMART" id="SM00534">
    <property type="entry name" value="MUTSac"/>
    <property type="match status" value="1"/>
</dbReference>
<organism evidence="10 11">
    <name type="scientific">Erysipelothrix piscisicarius</name>
    <dbReference type="NCBI Taxonomy" id="2485784"/>
    <lineage>
        <taxon>Bacteria</taxon>
        <taxon>Bacillati</taxon>
        <taxon>Bacillota</taxon>
        <taxon>Erysipelotrichia</taxon>
        <taxon>Erysipelotrichales</taxon>
        <taxon>Erysipelotrichaceae</taxon>
        <taxon>Erysipelothrix</taxon>
    </lineage>
</organism>
<dbReference type="EC" id="3.1.-.-" evidence="7"/>
<dbReference type="InterPro" id="IPR036063">
    <property type="entry name" value="Smr_dom_sf"/>
</dbReference>
<dbReference type="GO" id="GO:0140664">
    <property type="term" value="F:ATP-dependent DNA damage sensor activity"/>
    <property type="evidence" value="ECO:0007669"/>
    <property type="project" value="InterPro"/>
</dbReference>
<name>A0A3S8RMF9_9FIRM</name>
<feature type="coiled-coil region" evidence="8">
    <location>
        <begin position="143"/>
        <end position="170"/>
    </location>
</feature>
<dbReference type="Pfam" id="PF01713">
    <property type="entry name" value="Smr"/>
    <property type="match status" value="1"/>
</dbReference>
<evidence type="ECO:0000256" key="7">
    <source>
        <dbReference type="HAMAP-Rule" id="MF_00092"/>
    </source>
</evidence>
<evidence type="ECO:0000256" key="3">
    <source>
        <dbReference type="ARBA" id="ARBA00022801"/>
    </source>
</evidence>
<sequence length="762" mass="84865">MNNTSSRLEFDKVLERIAHFASFSLGKEAVLNTVPSFSSLIVKRDLARAKDALQLVVVNGSMSFGGITDVSYALTLAEKGGTLSVEDIVDVGRFMQGLERLKKQFRNLEGSYPALEDLFESLEVKASTLKHIEHCFGEQGEVLDRASAHLGELRRQSKALEQNIENKTQEFLTKNRAMLSEAVVSLQHGRRTFLVKPSDKYKLEGTIYGESASGQSVYFEPAFLARMQNEYQSLIHQEHDEIERICRETSNLIAEDAQQLTTDLDTVAIIDCLFAKAEWGSHNDAVVATLTQDRLYLKNARHPLINPKEVVANTYTLTPPHKMILISGPNTGGKSVSLKTMGLSILMTLAGCPICAESAEVMLVDQVFVDIGDQQSIEKSLSSFSAHMETMTQVNAQTTSKSIVLLDELGSQTDPLEGESLSMAILDHFRSVGCWVIATTHFSRLKKYGTQYDDILIASVEFDLQNLKPTYRYRENVMGESNAFAIAKRLGLQADIIDRAFKYKQEGQYEADHLLEILEAKINEQDKLEQELLKEKEAIETLKHEALMKQKALEAEFVRKEQALREENEALLEQMVEEAERQLDVLNKTNRPDLRKKAVKQIQSLQAETAVDETIGKGDRVQLKSTNQVGIVDSIEKNTAFVSIGGLKVNVDLSKLTRIAGPAKKVKAKPTRSHSVNARSSFKTELNIIGLRVVEAIPQVEKYIDECVLHKVPTFRIIHGHGTGQLRTAVHQTLRRNKHVGSFELGGVGDGGMGATIVKLKQ</sequence>
<keyword evidence="7 10" id="KW-0255">Endonuclease</keyword>
<keyword evidence="5 7" id="KW-0694">RNA-binding</keyword>
<evidence type="ECO:0000256" key="6">
    <source>
        <dbReference type="ARBA" id="ARBA00023125"/>
    </source>
</evidence>